<keyword evidence="1" id="KW-1133">Transmembrane helix</keyword>
<protein>
    <recommendedName>
        <fullName evidence="4">Copper amine oxidase-like N-terminal domain-containing protein</fullName>
    </recommendedName>
</protein>
<proteinExistence type="predicted"/>
<feature type="transmembrane region" description="Helical" evidence="1">
    <location>
        <begin position="7"/>
        <end position="26"/>
    </location>
</feature>
<dbReference type="EMBL" id="LJJC01000004">
    <property type="protein sequence ID" value="KQL54743.1"/>
    <property type="molecule type" value="Genomic_DNA"/>
</dbReference>
<keyword evidence="1" id="KW-0472">Membrane</keyword>
<dbReference type="PATRIC" id="fig|157838.3.peg.3395"/>
<comment type="caution">
    <text evidence="2">The sequence shown here is derived from an EMBL/GenBank/DDBJ whole genome shotgun (WGS) entry which is preliminary data.</text>
</comment>
<keyword evidence="3" id="KW-1185">Reference proteome</keyword>
<organism evidence="2 3">
    <name type="scientific">Heyndrickxia shackletonii</name>
    <dbReference type="NCBI Taxonomy" id="157838"/>
    <lineage>
        <taxon>Bacteria</taxon>
        <taxon>Bacillati</taxon>
        <taxon>Bacillota</taxon>
        <taxon>Bacilli</taxon>
        <taxon>Bacillales</taxon>
        <taxon>Bacillaceae</taxon>
        <taxon>Heyndrickxia</taxon>
    </lineage>
</organism>
<keyword evidence="1" id="KW-0812">Transmembrane</keyword>
<evidence type="ECO:0008006" key="4">
    <source>
        <dbReference type="Google" id="ProtNLM"/>
    </source>
</evidence>
<evidence type="ECO:0000313" key="3">
    <source>
        <dbReference type="Proteomes" id="UP000051888"/>
    </source>
</evidence>
<dbReference type="AlphaFoldDB" id="A0A0Q3WZ93"/>
<name>A0A0Q3WZ93_9BACI</name>
<reference evidence="2 3" key="1">
    <citation type="submission" date="2015-09" db="EMBL/GenBank/DDBJ databases">
        <title>Genome sequencing project for genomic taxonomy and phylogenomics of Bacillus-like bacteria.</title>
        <authorList>
            <person name="Liu B."/>
            <person name="Wang J."/>
            <person name="Zhu Y."/>
            <person name="Liu G."/>
            <person name="Chen Q."/>
            <person name="Chen Z."/>
            <person name="Lan J."/>
            <person name="Che J."/>
            <person name="Ge C."/>
            <person name="Shi H."/>
            <person name="Pan Z."/>
            <person name="Liu X."/>
        </authorList>
    </citation>
    <scope>NUCLEOTIDE SEQUENCE [LARGE SCALE GENOMIC DNA]</scope>
    <source>
        <strain evidence="2 3">LMG 18435</strain>
    </source>
</reference>
<dbReference type="STRING" id="157838.AN964_15340"/>
<gene>
    <name evidence="2" type="ORF">AN964_15340</name>
</gene>
<dbReference type="Proteomes" id="UP000051888">
    <property type="component" value="Unassembled WGS sequence"/>
</dbReference>
<accession>A0A0Q3WZ93</accession>
<dbReference type="RefSeq" id="WP_055740525.1">
    <property type="nucleotide sequence ID" value="NZ_JAAIWL010000003.1"/>
</dbReference>
<evidence type="ECO:0000313" key="2">
    <source>
        <dbReference type="EMBL" id="KQL54743.1"/>
    </source>
</evidence>
<evidence type="ECO:0000256" key="1">
    <source>
        <dbReference type="SAM" id="Phobius"/>
    </source>
</evidence>
<dbReference type="OrthoDB" id="2431422at2"/>
<sequence length="472" mass="55661">MRKKSSWKLAVIILTVIITSVIFFQWRSYSSGQNKEQSKKVDADFSIKHQNNQLTIQQTFHHLAPQTYEVAFPVKINNFKCTTGSGENCEWVNSNKSKLKMNSNTVTFTYKLNVEQNSNFLVLNNWFIHFKKLKMDKIKIQLSDSEFQNGTWISGGKNIAFKHLDFIDYYVFAGAGKVPTLIWTNHKLLKMRVNDWLTVYHDKSVNIPVFHFDKIYRLKNHQQISVYFTNDKPTRQFGSLIMLNRKDVSKLEPMIVQSYINNEFPDTEKWLRDIIASSILRKPLGSKKTQKMYGELAQALKDNELDKWMNEVINLKKEKIQANDLDFLLQKIIGLRTYFFQENNHETDHIQPIQFLDPHVVKIDGQPIKDLKIIFQNEKRLYPLEKTILALGYTINFSKNGSIIEVEKPNQQFQFIKNSHIFYYNNEKYGVLKDPIMELHHQYYMEENWLKQLFNVSIDIHDKEIVLSNVPN</sequence>